<evidence type="ECO:0000313" key="2">
    <source>
        <dbReference type="Proteomes" id="UP000581769"/>
    </source>
</evidence>
<protein>
    <submittedName>
        <fullName evidence="1">Uncharacterized protein</fullName>
    </submittedName>
</protein>
<organism evidence="1 2">
    <name type="scientific">Amycolatopsis jiangsuensis</name>
    <dbReference type="NCBI Taxonomy" id="1181879"/>
    <lineage>
        <taxon>Bacteria</taxon>
        <taxon>Bacillati</taxon>
        <taxon>Actinomycetota</taxon>
        <taxon>Actinomycetes</taxon>
        <taxon>Pseudonocardiales</taxon>
        <taxon>Pseudonocardiaceae</taxon>
        <taxon>Amycolatopsis</taxon>
    </lineage>
</organism>
<keyword evidence="2" id="KW-1185">Reference proteome</keyword>
<name>A0A840J7T6_9PSEU</name>
<gene>
    <name evidence="1" type="ORF">BJY18_007318</name>
</gene>
<comment type="caution">
    <text evidence="1">The sequence shown here is derived from an EMBL/GenBank/DDBJ whole genome shotgun (WGS) entry which is preliminary data.</text>
</comment>
<accession>A0A840J7T6</accession>
<dbReference type="EMBL" id="JACHMG010000001">
    <property type="protein sequence ID" value="MBB4689833.1"/>
    <property type="molecule type" value="Genomic_DNA"/>
</dbReference>
<proteinExistence type="predicted"/>
<dbReference type="RefSeq" id="WP_184784294.1">
    <property type="nucleotide sequence ID" value="NZ_JACHMG010000001.1"/>
</dbReference>
<dbReference type="AlphaFoldDB" id="A0A840J7T6"/>
<dbReference type="Proteomes" id="UP000581769">
    <property type="component" value="Unassembled WGS sequence"/>
</dbReference>
<reference evidence="1 2" key="1">
    <citation type="submission" date="2020-08" db="EMBL/GenBank/DDBJ databases">
        <title>Sequencing the genomes of 1000 actinobacteria strains.</title>
        <authorList>
            <person name="Klenk H.-P."/>
        </authorList>
    </citation>
    <scope>NUCLEOTIDE SEQUENCE [LARGE SCALE GENOMIC DNA]</scope>
    <source>
        <strain evidence="1 2">DSM 45859</strain>
    </source>
</reference>
<sequence>MPNTTPIYGFRYPTLTEPPNGPDQVRNLAFDLETKIATMDAIINAQITTRYAGSVSPTNDDVIGTSEAILTEKVTFAAVAGHRYLVVHTSDTAIASGSPSAGTWNYRYASDGSLSTAGTLIQQYVGPPPTGGHSTDTRTTVFTAPGSGTYTIGCGYYTNGGATVRHYANARRLTIVDIT</sequence>
<evidence type="ECO:0000313" key="1">
    <source>
        <dbReference type="EMBL" id="MBB4689833.1"/>
    </source>
</evidence>